<dbReference type="Proteomes" id="UP000178377">
    <property type="component" value="Unassembled WGS sequence"/>
</dbReference>
<dbReference type="Pfam" id="PF00213">
    <property type="entry name" value="OSCP"/>
    <property type="match status" value="1"/>
</dbReference>
<evidence type="ECO:0000256" key="1">
    <source>
        <dbReference type="ARBA" id="ARBA00004370"/>
    </source>
</evidence>
<protein>
    <submittedName>
        <fullName evidence="7">Uncharacterized protein</fullName>
    </submittedName>
</protein>
<dbReference type="GO" id="GO:0016020">
    <property type="term" value="C:membrane"/>
    <property type="evidence" value="ECO:0007669"/>
    <property type="project" value="UniProtKB-SubCell"/>
</dbReference>
<name>A0A1F5PID7_9BACT</name>
<keyword evidence="3" id="KW-0375">Hydrogen ion transport</keyword>
<dbReference type="InterPro" id="IPR000711">
    <property type="entry name" value="ATPase_OSCP/dsu"/>
</dbReference>
<dbReference type="EMBL" id="MFEO01000017">
    <property type="protein sequence ID" value="OGE89713.1"/>
    <property type="molecule type" value="Genomic_DNA"/>
</dbReference>
<evidence type="ECO:0000256" key="2">
    <source>
        <dbReference type="ARBA" id="ARBA00022448"/>
    </source>
</evidence>
<keyword evidence="5" id="KW-0472">Membrane</keyword>
<gene>
    <name evidence="7" type="ORF">A2722_03405</name>
</gene>
<evidence type="ECO:0000256" key="4">
    <source>
        <dbReference type="ARBA" id="ARBA00023065"/>
    </source>
</evidence>
<evidence type="ECO:0000256" key="5">
    <source>
        <dbReference type="ARBA" id="ARBA00023136"/>
    </source>
</evidence>
<organism evidence="7 8">
    <name type="scientific">Candidatus Doudnabacteria bacterium RIFCSPHIGHO2_01_FULL_50_11</name>
    <dbReference type="NCBI Taxonomy" id="1817828"/>
    <lineage>
        <taxon>Bacteria</taxon>
        <taxon>Candidatus Doudnaibacteriota</taxon>
    </lineage>
</organism>
<comment type="subcellular location">
    <subcellularLocation>
        <location evidence="1">Membrane</location>
    </subcellularLocation>
</comment>
<comment type="caution">
    <text evidence="7">The sequence shown here is derived from an EMBL/GenBank/DDBJ whole genome shotgun (WGS) entry which is preliminary data.</text>
</comment>
<dbReference type="GO" id="GO:0046933">
    <property type="term" value="F:proton-transporting ATP synthase activity, rotational mechanism"/>
    <property type="evidence" value="ECO:0007669"/>
    <property type="project" value="InterPro"/>
</dbReference>
<evidence type="ECO:0000313" key="7">
    <source>
        <dbReference type="EMBL" id="OGE89713.1"/>
    </source>
</evidence>
<evidence type="ECO:0000256" key="3">
    <source>
        <dbReference type="ARBA" id="ARBA00022781"/>
    </source>
</evidence>
<proteinExistence type="predicted"/>
<reference evidence="7 8" key="1">
    <citation type="journal article" date="2016" name="Nat. Commun.">
        <title>Thousands of microbial genomes shed light on interconnected biogeochemical processes in an aquifer system.</title>
        <authorList>
            <person name="Anantharaman K."/>
            <person name="Brown C.T."/>
            <person name="Hug L.A."/>
            <person name="Sharon I."/>
            <person name="Castelle C.J."/>
            <person name="Probst A.J."/>
            <person name="Thomas B.C."/>
            <person name="Singh A."/>
            <person name="Wilkins M.J."/>
            <person name="Karaoz U."/>
            <person name="Brodie E.L."/>
            <person name="Williams K.H."/>
            <person name="Hubbard S.S."/>
            <person name="Banfield J.F."/>
        </authorList>
    </citation>
    <scope>NUCLEOTIDE SEQUENCE [LARGE SCALE GENOMIC DNA]</scope>
</reference>
<accession>A0A1F5PID7</accession>
<evidence type="ECO:0000313" key="8">
    <source>
        <dbReference type="Proteomes" id="UP000178377"/>
    </source>
</evidence>
<keyword evidence="2" id="KW-0813">Transport</keyword>
<keyword evidence="6" id="KW-0066">ATP synthesis</keyword>
<dbReference type="PANTHER" id="PTHR11910">
    <property type="entry name" value="ATP SYNTHASE DELTA CHAIN"/>
    <property type="match status" value="1"/>
</dbReference>
<keyword evidence="4" id="KW-0406">Ion transport</keyword>
<dbReference type="STRING" id="1817828.A2722_03405"/>
<sequence length="129" mass="14568">MKITPQQYAAALYDALSTTRPSDHDRVIENFLQVLREHGTLSLHPEIERAFLEYESKQKGEIATTVTTAREEAPRHLIERLNEIVGGNAVIRKEIDESLLGGVLIETEDTRIDASVKTQLRKLKDSLSE</sequence>
<dbReference type="AlphaFoldDB" id="A0A1F5PID7"/>
<evidence type="ECO:0000256" key="6">
    <source>
        <dbReference type="ARBA" id="ARBA00023310"/>
    </source>
</evidence>